<name>A0A507QLU3_MONPU</name>
<dbReference type="SUPFAM" id="SSF51905">
    <property type="entry name" value="FAD/NAD(P)-binding domain"/>
    <property type="match status" value="1"/>
</dbReference>
<dbReference type="InterPro" id="IPR002938">
    <property type="entry name" value="FAD-bd"/>
</dbReference>
<organism evidence="7 8">
    <name type="scientific">Monascus purpureus</name>
    <name type="common">Red mold</name>
    <name type="synonym">Monascus anka</name>
    <dbReference type="NCBI Taxonomy" id="5098"/>
    <lineage>
        <taxon>Eukaryota</taxon>
        <taxon>Fungi</taxon>
        <taxon>Dikarya</taxon>
        <taxon>Ascomycota</taxon>
        <taxon>Pezizomycotina</taxon>
        <taxon>Eurotiomycetes</taxon>
        <taxon>Eurotiomycetidae</taxon>
        <taxon>Eurotiales</taxon>
        <taxon>Aspergillaceae</taxon>
        <taxon>Monascus</taxon>
    </lineage>
</organism>
<comment type="similarity">
    <text evidence="1">Belongs to the paxM FAD-dependent monooxygenase family.</text>
</comment>
<dbReference type="GO" id="GO:0004497">
    <property type="term" value="F:monooxygenase activity"/>
    <property type="evidence" value="ECO:0007669"/>
    <property type="project" value="UniProtKB-KW"/>
</dbReference>
<evidence type="ECO:0000256" key="2">
    <source>
        <dbReference type="ARBA" id="ARBA00022630"/>
    </source>
</evidence>
<keyword evidence="2" id="KW-0285">Flavoprotein</keyword>
<gene>
    <name evidence="7" type="ORF">MPDQ_004383</name>
</gene>
<evidence type="ECO:0000256" key="4">
    <source>
        <dbReference type="ARBA" id="ARBA00023002"/>
    </source>
</evidence>
<dbReference type="PRINTS" id="PR00420">
    <property type="entry name" value="RNGMNOXGNASE"/>
</dbReference>
<keyword evidence="5" id="KW-0503">Monooxygenase</keyword>
<dbReference type="Pfam" id="PF01494">
    <property type="entry name" value="FAD_binding_3"/>
    <property type="match status" value="1"/>
</dbReference>
<feature type="domain" description="FAD-binding" evidence="6">
    <location>
        <begin position="5"/>
        <end position="365"/>
    </location>
</feature>
<evidence type="ECO:0000313" key="7">
    <source>
        <dbReference type="EMBL" id="TQB67920.1"/>
    </source>
</evidence>
<keyword evidence="3" id="KW-0274">FAD</keyword>
<evidence type="ECO:0000259" key="6">
    <source>
        <dbReference type="Pfam" id="PF01494"/>
    </source>
</evidence>
<dbReference type="STRING" id="5098.A0A507QLU3"/>
<dbReference type="EMBL" id="VIFY01000281">
    <property type="protein sequence ID" value="TQB67920.1"/>
    <property type="molecule type" value="Genomic_DNA"/>
</dbReference>
<dbReference type="GO" id="GO:0071949">
    <property type="term" value="F:FAD binding"/>
    <property type="evidence" value="ECO:0007669"/>
    <property type="project" value="InterPro"/>
</dbReference>
<keyword evidence="8" id="KW-1185">Reference proteome</keyword>
<keyword evidence="4" id="KW-0560">Oxidoreductase</keyword>
<dbReference type="Gene3D" id="3.50.50.60">
    <property type="entry name" value="FAD/NAD(P)-binding domain"/>
    <property type="match status" value="1"/>
</dbReference>
<protein>
    <recommendedName>
        <fullName evidence="6">FAD-binding domain-containing protein</fullName>
    </recommendedName>
</protein>
<dbReference type="Proteomes" id="UP000319663">
    <property type="component" value="Unassembled WGS sequence"/>
</dbReference>
<evidence type="ECO:0000256" key="3">
    <source>
        <dbReference type="ARBA" id="ARBA00022827"/>
    </source>
</evidence>
<dbReference type="InterPro" id="IPR036188">
    <property type="entry name" value="FAD/NAD-bd_sf"/>
</dbReference>
<proteinExistence type="inferred from homology"/>
<evidence type="ECO:0000313" key="8">
    <source>
        <dbReference type="Proteomes" id="UP000319663"/>
    </source>
</evidence>
<dbReference type="SUPFAM" id="SSF54373">
    <property type="entry name" value="FAD-linked reductases, C-terminal domain"/>
    <property type="match status" value="1"/>
</dbReference>
<dbReference type="PANTHER" id="PTHR13789:SF314">
    <property type="entry name" value="FAD-BINDING DOMAIN-CONTAINING PROTEIN"/>
    <property type="match status" value="1"/>
</dbReference>
<dbReference type="PANTHER" id="PTHR13789">
    <property type="entry name" value="MONOOXYGENASE"/>
    <property type="match status" value="1"/>
</dbReference>
<dbReference type="InterPro" id="IPR050493">
    <property type="entry name" value="FAD-dep_Monooxygenase_BioMet"/>
</dbReference>
<accession>A0A507QLU3</accession>
<evidence type="ECO:0000256" key="5">
    <source>
        <dbReference type="ARBA" id="ARBA00023033"/>
    </source>
</evidence>
<sequence>MSPLKVIVIGGGFAGMVCARVLREHHDVTILERVPHPHMHGSGVNLGPTAIRILTSLGFSRERAKSTVIERFRRFDRLGGVFQDDDMHPIAEKVGAPWYTQLWVDGWNELMRLATAPSDELGISGKQPTFIWGAKVVDADIEKGEVLVADGRKFQGDLIIGADGVNSAIRRLVVDQEHLARAWPTGTSAFRLTIMASEVNAAIGKTRIMDPDRPPSVDLYLAGDGSRRGIIMYPCRQYEVLNINCIAPDSMVRWPAEASPNMPADLKNLTEIFSDFGFTCKSLLGAAKSARLYQLRDEDPLPTYTRGCALLVGDAAHAMTPHQGQASSQSIEDAEALRLFCKDDMDVSSIQDILRTIDSVRRPRASHIQRHSRAGIRSSEHMGLLRHMLYNWQYPGIEEVAYASSFQRVLT</sequence>
<comment type="caution">
    <text evidence="7">The sequence shown here is derived from an EMBL/GenBank/DDBJ whole genome shotgun (WGS) entry which is preliminary data.</text>
</comment>
<reference evidence="7 8" key="1">
    <citation type="submission" date="2019-06" db="EMBL/GenBank/DDBJ databases">
        <title>Wine fermentation using esterase from Monascus purpureus.</title>
        <authorList>
            <person name="Geng C."/>
            <person name="Zhang Y."/>
        </authorList>
    </citation>
    <scope>NUCLEOTIDE SEQUENCE [LARGE SCALE GENOMIC DNA]</scope>
    <source>
        <strain evidence="7">HQ1</strain>
    </source>
</reference>
<evidence type="ECO:0000256" key="1">
    <source>
        <dbReference type="ARBA" id="ARBA00007992"/>
    </source>
</evidence>
<dbReference type="AlphaFoldDB" id="A0A507QLU3"/>